<dbReference type="HOGENOM" id="CLU_1190531_0_0_1"/>
<dbReference type="Proteomes" id="UP000054279">
    <property type="component" value="Unassembled WGS sequence"/>
</dbReference>
<evidence type="ECO:0000313" key="3">
    <source>
        <dbReference type="Proteomes" id="UP000054279"/>
    </source>
</evidence>
<evidence type="ECO:0000313" key="2">
    <source>
        <dbReference type="EMBL" id="KIJ35070.1"/>
    </source>
</evidence>
<feature type="region of interest" description="Disordered" evidence="1">
    <location>
        <begin position="196"/>
        <end position="216"/>
    </location>
</feature>
<protein>
    <submittedName>
        <fullName evidence="2">Uncharacterized protein</fullName>
    </submittedName>
</protein>
<name>A0A0C9VC19_SPHS4</name>
<dbReference type="EMBL" id="KN837193">
    <property type="protein sequence ID" value="KIJ35070.1"/>
    <property type="molecule type" value="Genomic_DNA"/>
</dbReference>
<reference evidence="2 3" key="1">
    <citation type="submission" date="2014-06" db="EMBL/GenBank/DDBJ databases">
        <title>Evolutionary Origins and Diversification of the Mycorrhizal Mutualists.</title>
        <authorList>
            <consortium name="DOE Joint Genome Institute"/>
            <consortium name="Mycorrhizal Genomics Consortium"/>
            <person name="Kohler A."/>
            <person name="Kuo A."/>
            <person name="Nagy L.G."/>
            <person name="Floudas D."/>
            <person name="Copeland A."/>
            <person name="Barry K.W."/>
            <person name="Cichocki N."/>
            <person name="Veneault-Fourrey C."/>
            <person name="LaButti K."/>
            <person name="Lindquist E.A."/>
            <person name="Lipzen A."/>
            <person name="Lundell T."/>
            <person name="Morin E."/>
            <person name="Murat C."/>
            <person name="Riley R."/>
            <person name="Ohm R."/>
            <person name="Sun H."/>
            <person name="Tunlid A."/>
            <person name="Henrissat B."/>
            <person name="Grigoriev I.V."/>
            <person name="Hibbett D.S."/>
            <person name="Martin F."/>
        </authorList>
    </citation>
    <scope>NUCLEOTIDE SEQUENCE [LARGE SCALE GENOMIC DNA]</scope>
    <source>
        <strain evidence="2 3">SS14</strain>
    </source>
</reference>
<gene>
    <name evidence="2" type="ORF">M422DRAFT_262840</name>
</gene>
<sequence length="233" mass="25328">MVLHGDACTSLKILFNSLPSTLPLNPPNSLLPPQIDVIFADEEGAWPAFNKAMHAAFGDKVKGISITERGDGLAQTIAVIQWMLQELHEAGDAGFSELVKLWINTLVDAVKAAAGEISRVGPVCSAVQMCPKHAVKPTRQQELQESVTDANNKAKQVQTRTRLKEHYFYVNEHGIEVPEEGVVMEDHVLEAESDPAYLESGDETSGSETDGCKEVDLEEDAVRATLSSDGHHT</sequence>
<evidence type="ECO:0000256" key="1">
    <source>
        <dbReference type="SAM" id="MobiDB-lite"/>
    </source>
</evidence>
<organism evidence="2 3">
    <name type="scientific">Sphaerobolus stellatus (strain SS14)</name>
    <dbReference type="NCBI Taxonomy" id="990650"/>
    <lineage>
        <taxon>Eukaryota</taxon>
        <taxon>Fungi</taxon>
        <taxon>Dikarya</taxon>
        <taxon>Basidiomycota</taxon>
        <taxon>Agaricomycotina</taxon>
        <taxon>Agaricomycetes</taxon>
        <taxon>Phallomycetidae</taxon>
        <taxon>Geastrales</taxon>
        <taxon>Sphaerobolaceae</taxon>
        <taxon>Sphaerobolus</taxon>
    </lineage>
</organism>
<keyword evidence="3" id="KW-1185">Reference proteome</keyword>
<dbReference type="AlphaFoldDB" id="A0A0C9VC19"/>
<proteinExistence type="predicted"/>
<accession>A0A0C9VC19</accession>